<comment type="similarity">
    <text evidence="2">Belongs to the G-protein coupled receptor 1 family.</text>
</comment>
<dbReference type="InterPro" id="IPR017452">
    <property type="entry name" value="GPCR_Rhodpsn_7TM"/>
</dbReference>
<feature type="transmembrane region" description="Helical" evidence="6">
    <location>
        <begin position="25"/>
        <end position="51"/>
    </location>
</feature>
<dbReference type="EMBL" id="WJQU01000002">
    <property type="protein sequence ID" value="KAJ6640988.1"/>
    <property type="molecule type" value="Genomic_DNA"/>
</dbReference>
<comment type="caution">
    <text evidence="8">The sequence shown here is derived from an EMBL/GenBank/DDBJ whole genome shotgun (WGS) entry which is preliminary data.</text>
</comment>
<feature type="transmembrane region" description="Helical" evidence="6">
    <location>
        <begin position="246"/>
        <end position="270"/>
    </location>
</feature>
<evidence type="ECO:0000256" key="2">
    <source>
        <dbReference type="ARBA" id="ARBA00010663"/>
    </source>
</evidence>
<dbReference type="GO" id="GO:0016020">
    <property type="term" value="C:membrane"/>
    <property type="evidence" value="ECO:0007669"/>
    <property type="project" value="UniProtKB-SubCell"/>
</dbReference>
<keyword evidence="3 6" id="KW-0812">Transmembrane</keyword>
<dbReference type="PANTHER" id="PTHR46641">
    <property type="entry name" value="FMRFAMIDE RECEPTOR-RELATED"/>
    <property type="match status" value="1"/>
</dbReference>
<dbReference type="PANTHER" id="PTHR46641:SF2">
    <property type="entry name" value="FMRFAMIDE RECEPTOR"/>
    <property type="match status" value="1"/>
</dbReference>
<evidence type="ECO:0000256" key="5">
    <source>
        <dbReference type="ARBA" id="ARBA00023136"/>
    </source>
</evidence>
<evidence type="ECO:0000313" key="9">
    <source>
        <dbReference type="Proteomes" id="UP001151699"/>
    </source>
</evidence>
<dbReference type="Proteomes" id="UP001151699">
    <property type="component" value="Chromosome B"/>
</dbReference>
<keyword evidence="9" id="KW-1185">Reference proteome</keyword>
<dbReference type="InterPro" id="IPR000276">
    <property type="entry name" value="GPCR_Rhodpsn"/>
</dbReference>
<name>A0A9Q0MZT4_9DIPT</name>
<reference evidence="8" key="1">
    <citation type="submission" date="2022-07" db="EMBL/GenBank/DDBJ databases">
        <authorList>
            <person name="Trinca V."/>
            <person name="Uliana J.V.C."/>
            <person name="Torres T.T."/>
            <person name="Ward R.J."/>
            <person name="Monesi N."/>
        </authorList>
    </citation>
    <scope>NUCLEOTIDE SEQUENCE</scope>
    <source>
        <strain evidence="8">HSMRA1968</strain>
        <tissue evidence="8">Whole embryos</tissue>
    </source>
</reference>
<dbReference type="Pfam" id="PF00001">
    <property type="entry name" value="7tm_1"/>
    <property type="match status" value="1"/>
</dbReference>
<sequence>MDKNIVKLVTRVVIQKEPKCGHGQFLLTSIITLLICIFGIIGNAFCCAVLFSRYMPRNSYIYLLQGLAISDICLLILSFVRTLDNVGIISLGQLYTGIALIVFFWDWISTSATKYFTVAVSIERFFAITFPFESYSFLTPKRSRGIALGILLFCTLLSCFSYTYDNWIHKQSFDIYVAILKNIRQQTESVRMASTSKSRKDEDNSVTKMLLCVVIVFGICYSFEFVRRVMNFAQKEYMMKYNYYDYIINTLADIFYVLNSSVNFIIYCVLGKSFRTVFFRVFNLAKFFAIDVSYSGDGAGENGTRIKSKASKSDYSNNSNSKNESKLTVMDNGLAVYKQCALDEI</sequence>
<evidence type="ECO:0000259" key="7">
    <source>
        <dbReference type="PROSITE" id="PS50262"/>
    </source>
</evidence>
<feature type="domain" description="G-protein coupled receptors family 1 profile" evidence="7">
    <location>
        <begin position="42"/>
        <end position="267"/>
    </location>
</feature>
<evidence type="ECO:0000313" key="8">
    <source>
        <dbReference type="EMBL" id="KAJ6640988.1"/>
    </source>
</evidence>
<feature type="transmembrane region" description="Helical" evidence="6">
    <location>
        <begin position="206"/>
        <end position="226"/>
    </location>
</feature>
<dbReference type="OrthoDB" id="10011262at2759"/>
<accession>A0A9Q0MZT4</accession>
<dbReference type="AlphaFoldDB" id="A0A9Q0MZT4"/>
<keyword evidence="4 6" id="KW-1133">Transmembrane helix</keyword>
<protein>
    <submittedName>
        <fullName evidence="8">G-protein coupled receptor daf-37</fullName>
    </submittedName>
</protein>
<dbReference type="InterPro" id="IPR052954">
    <property type="entry name" value="GPCR-Ligand_Int"/>
</dbReference>
<evidence type="ECO:0000256" key="6">
    <source>
        <dbReference type="SAM" id="Phobius"/>
    </source>
</evidence>
<feature type="transmembrane region" description="Helical" evidence="6">
    <location>
        <begin position="144"/>
        <end position="164"/>
    </location>
</feature>
<evidence type="ECO:0000256" key="3">
    <source>
        <dbReference type="ARBA" id="ARBA00022692"/>
    </source>
</evidence>
<evidence type="ECO:0000256" key="4">
    <source>
        <dbReference type="ARBA" id="ARBA00022989"/>
    </source>
</evidence>
<comment type="subcellular location">
    <subcellularLocation>
        <location evidence="1">Membrane</location>
    </subcellularLocation>
</comment>
<dbReference type="Gene3D" id="1.20.1070.10">
    <property type="entry name" value="Rhodopsin 7-helix transmembrane proteins"/>
    <property type="match status" value="2"/>
</dbReference>
<feature type="transmembrane region" description="Helical" evidence="6">
    <location>
        <begin position="86"/>
        <end position="108"/>
    </location>
</feature>
<dbReference type="PRINTS" id="PR00237">
    <property type="entry name" value="GPCRRHODOPSN"/>
</dbReference>
<dbReference type="PROSITE" id="PS50262">
    <property type="entry name" value="G_PROTEIN_RECEP_F1_2"/>
    <property type="match status" value="1"/>
</dbReference>
<keyword evidence="8" id="KW-0675">Receptor</keyword>
<dbReference type="GO" id="GO:0004930">
    <property type="term" value="F:G protein-coupled receptor activity"/>
    <property type="evidence" value="ECO:0007669"/>
    <property type="project" value="InterPro"/>
</dbReference>
<evidence type="ECO:0000256" key="1">
    <source>
        <dbReference type="ARBA" id="ARBA00004370"/>
    </source>
</evidence>
<organism evidence="8 9">
    <name type="scientific">Pseudolycoriella hygida</name>
    <dbReference type="NCBI Taxonomy" id="35572"/>
    <lineage>
        <taxon>Eukaryota</taxon>
        <taxon>Metazoa</taxon>
        <taxon>Ecdysozoa</taxon>
        <taxon>Arthropoda</taxon>
        <taxon>Hexapoda</taxon>
        <taxon>Insecta</taxon>
        <taxon>Pterygota</taxon>
        <taxon>Neoptera</taxon>
        <taxon>Endopterygota</taxon>
        <taxon>Diptera</taxon>
        <taxon>Nematocera</taxon>
        <taxon>Sciaroidea</taxon>
        <taxon>Sciaridae</taxon>
        <taxon>Pseudolycoriella</taxon>
    </lineage>
</organism>
<keyword evidence="5 6" id="KW-0472">Membrane</keyword>
<feature type="transmembrane region" description="Helical" evidence="6">
    <location>
        <begin position="60"/>
        <end position="80"/>
    </location>
</feature>
<dbReference type="SUPFAM" id="SSF81321">
    <property type="entry name" value="Family A G protein-coupled receptor-like"/>
    <property type="match status" value="1"/>
</dbReference>
<gene>
    <name evidence="8" type="primary">daf-37</name>
    <name evidence="8" type="ORF">Bhyg_05921</name>
</gene>
<proteinExistence type="inferred from homology"/>